<sequence length="85" mass="9872">MHISRINYPRIGSKVCEIALIARKDTHSVFPCNPDVTQPSRVWWYRRLLVYRVSARGGIYLLLFRTNRPDSAFQTVFLSISQADC</sequence>
<protein>
    <submittedName>
        <fullName evidence="1">Uncharacterized protein</fullName>
    </submittedName>
</protein>
<evidence type="ECO:0000313" key="2">
    <source>
        <dbReference type="Proteomes" id="UP000410492"/>
    </source>
</evidence>
<name>A0A653CSL4_CALMS</name>
<evidence type="ECO:0000313" key="1">
    <source>
        <dbReference type="EMBL" id="VEN50911.1"/>
    </source>
</evidence>
<gene>
    <name evidence="1" type="ORF">CALMAC_LOCUS11521</name>
</gene>
<accession>A0A653CSL4</accession>
<dbReference type="AlphaFoldDB" id="A0A653CSL4"/>
<keyword evidence="2" id="KW-1185">Reference proteome</keyword>
<dbReference type="Proteomes" id="UP000410492">
    <property type="component" value="Unassembled WGS sequence"/>
</dbReference>
<reference evidence="1 2" key="1">
    <citation type="submission" date="2019-01" db="EMBL/GenBank/DDBJ databases">
        <authorList>
            <person name="Sayadi A."/>
        </authorList>
    </citation>
    <scope>NUCLEOTIDE SEQUENCE [LARGE SCALE GENOMIC DNA]</scope>
</reference>
<organism evidence="1 2">
    <name type="scientific">Callosobruchus maculatus</name>
    <name type="common">Southern cowpea weevil</name>
    <name type="synonym">Pulse bruchid</name>
    <dbReference type="NCBI Taxonomy" id="64391"/>
    <lineage>
        <taxon>Eukaryota</taxon>
        <taxon>Metazoa</taxon>
        <taxon>Ecdysozoa</taxon>
        <taxon>Arthropoda</taxon>
        <taxon>Hexapoda</taxon>
        <taxon>Insecta</taxon>
        <taxon>Pterygota</taxon>
        <taxon>Neoptera</taxon>
        <taxon>Endopterygota</taxon>
        <taxon>Coleoptera</taxon>
        <taxon>Polyphaga</taxon>
        <taxon>Cucujiformia</taxon>
        <taxon>Chrysomeloidea</taxon>
        <taxon>Chrysomelidae</taxon>
        <taxon>Bruchinae</taxon>
        <taxon>Bruchini</taxon>
        <taxon>Callosobruchus</taxon>
    </lineage>
</organism>
<dbReference type="EMBL" id="CAACVG010008731">
    <property type="protein sequence ID" value="VEN50911.1"/>
    <property type="molecule type" value="Genomic_DNA"/>
</dbReference>
<proteinExistence type="predicted"/>